<organism evidence="1 2">
    <name type="scientific">Melia azedarach</name>
    <name type="common">Chinaberry tree</name>
    <dbReference type="NCBI Taxonomy" id="155640"/>
    <lineage>
        <taxon>Eukaryota</taxon>
        <taxon>Viridiplantae</taxon>
        <taxon>Streptophyta</taxon>
        <taxon>Embryophyta</taxon>
        <taxon>Tracheophyta</taxon>
        <taxon>Spermatophyta</taxon>
        <taxon>Magnoliopsida</taxon>
        <taxon>eudicotyledons</taxon>
        <taxon>Gunneridae</taxon>
        <taxon>Pentapetalae</taxon>
        <taxon>rosids</taxon>
        <taxon>malvids</taxon>
        <taxon>Sapindales</taxon>
        <taxon>Meliaceae</taxon>
        <taxon>Melia</taxon>
    </lineage>
</organism>
<accession>A0ACC1XY42</accession>
<gene>
    <name evidence="1" type="ORF">OWV82_013585</name>
</gene>
<dbReference type="EMBL" id="CM051400">
    <property type="protein sequence ID" value="KAJ4715200.1"/>
    <property type="molecule type" value="Genomic_DNA"/>
</dbReference>
<dbReference type="Proteomes" id="UP001164539">
    <property type="component" value="Chromosome 7"/>
</dbReference>
<evidence type="ECO:0000313" key="2">
    <source>
        <dbReference type="Proteomes" id="UP001164539"/>
    </source>
</evidence>
<protein>
    <submittedName>
        <fullName evidence="1">HMG-Y-related protein A</fullName>
    </submittedName>
</protein>
<keyword evidence="2" id="KW-1185">Reference proteome</keyword>
<evidence type="ECO:0000313" key="1">
    <source>
        <dbReference type="EMBL" id="KAJ4715200.1"/>
    </source>
</evidence>
<reference evidence="1 2" key="1">
    <citation type="journal article" date="2023" name="Science">
        <title>Complex scaffold remodeling in plant triterpene biosynthesis.</title>
        <authorList>
            <person name="De La Pena R."/>
            <person name="Hodgson H."/>
            <person name="Liu J.C."/>
            <person name="Stephenson M.J."/>
            <person name="Martin A.C."/>
            <person name="Owen C."/>
            <person name="Harkess A."/>
            <person name="Leebens-Mack J."/>
            <person name="Jimenez L.E."/>
            <person name="Osbourn A."/>
            <person name="Sattely E.S."/>
        </authorList>
    </citation>
    <scope>NUCLEOTIDE SEQUENCE [LARGE SCALE GENOMIC DNA]</scope>
    <source>
        <strain evidence="2">cv. JPN11</strain>
        <tissue evidence="1">Leaf</tissue>
    </source>
</reference>
<proteinExistence type="predicted"/>
<name>A0ACC1XY42_MELAZ</name>
<comment type="caution">
    <text evidence="1">The sequence shown here is derived from an EMBL/GenBank/DDBJ whole genome shotgun (WGS) entry which is preliminary data.</text>
</comment>
<sequence length="1024" mass="117144">MRQKFEHIMRLLESSNPSICLHKEKIEEYLSKFTRTPDHPPYASMIERAITELNEKGGSSEETISKFIESEYGNLPIAHATQLTHHLQKLVNKGEIVSTSANCYMLSFENPDSLHKLKKGRKRPGSLGQNRQNSRQHKSKRIQSKEQKSEETQNQSQIHLEIFEGIEEQEQAEEQQIGSIGEHKRQEQHEMIEEQNELEEVQLKVVEEQIEAEEDREGNEEPDQMQELQNERQNELNQHKNQVLSEQIDVAVEANYLAEGSTRAEKNSEVTEAEYQKEQEDQIIEERYHKEQESKKPEEKIQTENQESEARDEQAQLSDTQIEEMEEQINTERRHCRMSEEQERLQEQKMEVCRQIFCLRNMLQQFLRKEREDKAPMIAGNYTTSQKVDLFDSSHLTKEEFMELLKTTNKIEGKLINIISSSNLEILENNSSVPKTGGQQEFPEKCLLQTPDTCTENRAVLVCDFQPKQQQQLGICGQVKVAECQPKTISASVSSLTDSMQLEEDHEMELPSHKRPPEVETTTLEELLEKQNKQIKLCNQQEASKAQPMGLSLDVPCDSPHDENGSAELVIQRIETVLEDDSVTTEPNIKFSGEAATSGPETEKSYLDVSMDSEQLQNSEFCGHEKLPEPHLGANSVSVPMELQGLDFGLQDQATSHNKEENPQYKVPTQPENSFEGRHVRYQVTAVELISETQQQMVEQGHEMQVQPPTQKLLVSQVDTATTVAKQCGNTEQIQQQQEPRQLRPRGRRPSESEPVLTTVEDDHELKQKSQPSISERPQEQQRNHHGQKKQLKTQPTTVMADSIITTQQQVNWRLRQRLPHGQGSSLSGSVGQKTREEALPFQHQQHEQKRPQLRHLKRPPKLKSDVDTAMGELVSLDHQHHQQKSQCRGRGRPPKTKANTDATEEGYLLSNHQNHNDKQPQHRCRGRPPKSKLAAMAGASLPPLHQNKHKKQRLRNQGQEHPPKSISSTATDMDTTLLSLQQQHKSHVLGRVTACKAREAAASTPDASLPSQHKRRGRPKRTD</sequence>